<evidence type="ECO:0000313" key="2">
    <source>
        <dbReference type="EMBL" id="PKU30776.1"/>
    </source>
</evidence>
<protein>
    <recommendedName>
        <fullName evidence="4">Secreted protein</fullName>
    </recommendedName>
</protein>
<feature type="signal peptide" evidence="1">
    <location>
        <begin position="1"/>
        <end position="16"/>
    </location>
</feature>
<dbReference type="Proteomes" id="UP000233556">
    <property type="component" value="Unassembled WGS sequence"/>
</dbReference>
<evidence type="ECO:0000313" key="3">
    <source>
        <dbReference type="Proteomes" id="UP000233556"/>
    </source>
</evidence>
<feature type="chain" id="PRO_5014168149" description="Secreted protein" evidence="1">
    <location>
        <begin position="17"/>
        <end position="151"/>
    </location>
</feature>
<proteinExistence type="predicted"/>
<evidence type="ECO:0008006" key="4">
    <source>
        <dbReference type="Google" id="ProtNLM"/>
    </source>
</evidence>
<dbReference type="AlphaFoldDB" id="A0A2I0TAE9"/>
<dbReference type="EMBL" id="KZ514004">
    <property type="protein sequence ID" value="PKU30776.1"/>
    <property type="molecule type" value="Genomic_DNA"/>
</dbReference>
<name>A0A2I0TAE9_LIMLA</name>
<keyword evidence="1" id="KW-0732">Signal</keyword>
<dbReference type="OrthoDB" id="9939098at2759"/>
<reference evidence="3" key="2">
    <citation type="submission" date="2017-12" db="EMBL/GenBank/DDBJ databases">
        <title>Genome sequence of the Bar-tailed Godwit (Limosa lapponica baueri).</title>
        <authorList>
            <person name="Lima N.C.B."/>
            <person name="Parody-Merino A.M."/>
            <person name="Battley P.F."/>
            <person name="Fidler A.E."/>
            <person name="Prosdocimi F."/>
        </authorList>
    </citation>
    <scope>NUCLEOTIDE SEQUENCE [LARGE SCALE GENOMIC DNA]</scope>
</reference>
<accession>A0A2I0TAE9</accession>
<sequence>MLILLAFIIVFHITSAALLFISTIDNVSLLYSLFLSNTQVFLCFIKMKKAAEENHPRQWLLNCSAPSAELLLTGHGSAPLLAAEVGKARNCISNQGCFCFCRVSINSGCSGHHDPIYYFLLCGISGFHSPTLPSKARRKICANLYYPAPVM</sequence>
<evidence type="ECO:0000256" key="1">
    <source>
        <dbReference type="SAM" id="SignalP"/>
    </source>
</evidence>
<gene>
    <name evidence="2" type="ORF">llap_18920</name>
</gene>
<reference evidence="3" key="1">
    <citation type="submission" date="2017-11" db="EMBL/GenBank/DDBJ databases">
        <authorList>
            <person name="Lima N.C."/>
            <person name="Parody-Merino A.M."/>
            <person name="Battley P.F."/>
            <person name="Fidler A.E."/>
            <person name="Prosdocimi F."/>
        </authorList>
    </citation>
    <scope>NUCLEOTIDE SEQUENCE [LARGE SCALE GENOMIC DNA]</scope>
</reference>
<keyword evidence="3" id="KW-1185">Reference proteome</keyword>
<organism evidence="2 3">
    <name type="scientific">Limosa lapponica baueri</name>
    <dbReference type="NCBI Taxonomy" id="1758121"/>
    <lineage>
        <taxon>Eukaryota</taxon>
        <taxon>Metazoa</taxon>
        <taxon>Chordata</taxon>
        <taxon>Craniata</taxon>
        <taxon>Vertebrata</taxon>
        <taxon>Euteleostomi</taxon>
        <taxon>Archelosauria</taxon>
        <taxon>Archosauria</taxon>
        <taxon>Dinosauria</taxon>
        <taxon>Saurischia</taxon>
        <taxon>Theropoda</taxon>
        <taxon>Coelurosauria</taxon>
        <taxon>Aves</taxon>
        <taxon>Neognathae</taxon>
        <taxon>Neoaves</taxon>
        <taxon>Charadriiformes</taxon>
        <taxon>Scolopacidae</taxon>
        <taxon>Limosa</taxon>
    </lineage>
</organism>